<dbReference type="EMBL" id="JACYNP010000002">
    <property type="protein sequence ID" value="MBD8120988.1"/>
    <property type="molecule type" value="Genomic_DNA"/>
</dbReference>
<organism evidence="7 8">
    <name type="scientific">Pseudomonas lutea</name>
    <dbReference type="NCBI Taxonomy" id="243924"/>
    <lineage>
        <taxon>Bacteria</taxon>
        <taxon>Pseudomonadati</taxon>
        <taxon>Pseudomonadota</taxon>
        <taxon>Gammaproteobacteria</taxon>
        <taxon>Pseudomonadales</taxon>
        <taxon>Pseudomonadaceae</taxon>
        <taxon>Pseudomonas</taxon>
    </lineage>
</organism>
<proteinExistence type="inferred from homology"/>
<gene>
    <name evidence="7" type="ORF">IFT62_07160</name>
</gene>
<comment type="caution">
    <text evidence="7">The sequence shown here is derived from an EMBL/GenBank/DDBJ whole genome shotgun (WGS) entry which is preliminary data.</text>
</comment>
<dbReference type="PANTHER" id="PTHR35936:SF37">
    <property type="entry name" value="AMINO ACID ABC TRANSPORTER SUBSTRATE-BINDING PROTEIN"/>
    <property type="match status" value="1"/>
</dbReference>
<dbReference type="InterPro" id="IPR018313">
    <property type="entry name" value="SBP_3_CS"/>
</dbReference>
<dbReference type="PROSITE" id="PS01039">
    <property type="entry name" value="SBP_BACTERIAL_3"/>
    <property type="match status" value="1"/>
</dbReference>
<evidence type="ECO:0000259" key="6">
    <source>
        <dbReference type="SMART" id="SM00062"/>
    </source>
</evidence>
<dbReference type="PANTHER" id="PTHR35936">
    <property type="entry name" value="MEMBRANE-BOUND LYTIC MUREIN TRANSGLYCOSYLASE F"/>
    <property type="match status" value="1"/>
</dbReference>
<evidence type="ECO:0000256" key="2">
    <source>
        <dbReference type="ARBA" id="ARBA00010333"/>
    </source>
</evidence>
<comment type="subcellular location">
    <subcellularLocation>
        <location evidence="1">Cell envelope</location>
    </subcellularLocation>
</comment>
<evidence type="ECO:0000256" key="5">
    <source>
        <dbReference type="SAM" id="SignalP"/>
    </source>
</evidence>
<dbReference type="CDD" id="cd01072">
    <property type="entry name" value="PBP2_SMa0082_like"/>
    <property type="match status" value="1"/>
</dbReference>
<feature type="chain" id="PRO_5046619511" evidence="5">
    <location>
        <begin position="35"/>
        <end position="271"/>
    </location>
</feature>
<reference evidence="7 8" key="1">
    <citation type="journal article" date="2020" name="FEMS Microbiol. Ecol.">
        <title>Temporal dynamics of bacterial communities during seed development and maturation.</title>
        <authorList>
            <person name="Chesneau G."/>
            <person name="Torres-Cortes G."/>
            <person name="Briand M."/>
            <person name="Darrasse A."/>
            <person name="Preveaux A."/>
            <person name="Marais C."/>
            <person name="Jacques M.A."/>
            <person name="Shade A."/>
            <person name="Barret M."/>
        </authorList>
    </citation>
    <scope>NUCLEOTIDE SEQUENCE [LARGE SCALE GENOMIC DNA]</scope>
    <source>
        <strain evidence="7 8">CFBP13723</strain>
    </source>
</reference>
<accession>A0ABR9A4H6</accession>
<dbReference type="SUPFAM" id="SSF53850">
    <property type="entry name" value="Periplasmic binding protein-like II"/>
    <property type="match status" value="1"/>
</dbReference>
<protein>
    <submittedName>
        <fullName evidence="7">Transporter substrate-binding domain-containing protein</fullName>
    </submittedName>
</protein>
<feature type="signal peptide" evidence="5">
    <location>
        <begin position="1"/>
        <end position="34"/>
    </location>
</feature>
<evidence type="ECO:0000313" key="8">
    <source>
        <dbReference type="Proteomes" id="UP000625247"/>
    </source>
</evidence>
<evidence type="ECO:0000256" key="3">
    <source>
        <dbReference type="ARBA" id="ARBA00022729"/>
    </source>
</evidence>
<evidence type="ECO:0000313" key="7">
    <source>
        <dbReference type="EMBL" id="MBD8120988.1"/>
    </source>
</evidence>
<name>A0ABR9A4H6_9PSED</name>
<dbReference type="Gene3D" id="3.40.190.10">
    <property type="entry name" value="Periplasmic binding protein-like II"/>
    <property type="match status" value="2"/>
</dbReference>
<dbReference type="SMART" id="SM00062">
    <property type="entry name" value="PBPb"/>
    <property type="match status" value="1"/>
</dbReference>
<dbReference type="InterPro" id="IPR001638">
    <property type="entry name" value="Solute-binding_3/MltF_N"/>
</dbReference>
<dbReference type="Pfam" id="PF00497">
    <property type="entry name" value="SBP_bac_3"/>
    <property type="match status" value="1"/>
</dbReference>
<keyword evidence="3 5" id="KW-0732">Signal</keyword>
<comment type="similarity">
    <text evidence="2 4">Belongs to the bacterial solute-binding protein 3 family.</text>
</comment>
<dbReference type="RefSeq" id="WP_191943593.1">
    <property type="nucleotide sequence ID" value="NZ_JACYNP010000002.1"/>
</dbReference>
<feature type="domain" description="Solute-binding protein family 3/N-terminal" evidence="6">
    <location>
        <begin position="46"/>
        <end position="265"/>
    </location>
</feature>
<evidence type="ECO:0000256" key="4">
    <source>
        <dbReference type="RuleBase" id="RU003744"/>
    </source>
</evidence>
<dbReference type="Proteomes" id="UP000625247">
    <property type="component" value="Unassembled WGS sequence"/>
</dbReference>
<sequence>MTVIACKPLGKTLIAAGLCALFASALFSSTSAHAGDALDHILKSKELRVAVPVDYPPYGYVGPDMTPQGLDIDVAALMAKKLGVKLQLVPVTAPNRVAYIQSGKADFTISSLGKTAEREKVIDYSIAYSPFFDAVFGAAALPVKTLADMAGKTVSVTRGSMQDRELTDAAPDAVTKRFEDNNSTISAFLSGQTQMVAIGTTVAAALKQKNPNMDIELKVVLSNAPNYIGMNKDQPELRARVNEIIRQAKADGTLDAISQKWLGAPAGELPE</sequence>
<keyword evidence="8" id="KW-1185">Reference proteome</keyword>
<evidence type="ECO:0000256" key="1">
    <source>
        <dbReference type="ARBA" id="ARBA00004196"/>
    </source>
</evidence>